<feature type="compositionally biased region" description="Basic and acidic residues" evidence="1">
    <location>
        <begin position="394"/>
        <end position="407"/>
    </location>
</feature>
<feature type="transmembrane region" description="Helical" evidence="2">
    <location>
        <begin position="73"/>
        <end position="90"/>
    </location>
</feature>
<keyword evidence="2" id="KW-0472">Membrane</keyword>
<dbReference type="Proteomes" id="UP000315349">
    <property type="component" value="Chromosome"/>
</dbReference>
<protein>
    <recommendedName>
        <fullName evidence="5">Periplasmic folding chaperone</fullName>
    </recommendedName>
</protein>
<dbReference type="AlphaFoldDB" id="A0A518GR07"/>
<keyword evidence="4" id="KW-1185">Reference proteome</keyword>
<feature type="transmembrane region" description="Helical" evidence="2">
    <location>
        <begin position="43"/>
        <end position="61"/>
    </location>
</feature>
<dbReference type="InterPro" id="IPR027304">
    <property type="entry name" value="Trigger_fact/SurA_dom_sf"/>
</dbReference>
<reference evidence="3 4" key="1">
    <citation type="submission" date="2019-02" db="EMBL/GenBank/DDBJ databases">
        <title>Deep-cultivation of Planctomycetes and their phenomic and genomic characterization uncovers novel biology.</title>
        <authorList>
            <person name="Wiegand S."/>
            <person name="Jogler M."/>
            <person name="Boedeker C."/>
            <person name="Pinto D."/>
            <person name="Vollmers J."/>
            <person name="Rivas-Marin E."/>
            <person name="Kohn T."/>
            <person name="Peeters S.H."/>
            <person name="Heuer A."/>
            <person name="Rast P."/>
            <person name="Oberbeckmann S."/>
            <person name="Bunk B."/>
            <person name="Jeske O."/>
            <person name="Meyerdierks A."/>
            <person name="Storesund J.E."/>
            <person name="Kallscheuer N."/>
            <person name="Luecker S."/>
            <person name="Lage O.M."/>
            <person name="Pohl T."/>
            <person name="Merkel B.J."/>
            <person name="Hornburger P."/>
            <person name="Mueller R.-W."/>
            <person name="Bruemmer F."/>
            <person name="Labrenz M."/>
            <person name="Spormann A.M."/>
            <person name="Op den Camp H."/>
            <person name="Overmann J."/>
            <person name="Amann R."/>
            <person name="Jetten M.S.M."/>
            <person name="Mascher T."/>
            <person name="Medema M.H."/>
            <person name="Devos D.P."/>
            <person name="Kaster A.-K."/>
            <person name="Ovreas L."/>
            <person name="Rohde M."/>
            <person name="Galperin M.Y."/>
            <person name="Jogler C."/>
        </authorList>
    </citation>
    <scope>NUCLEOTIDE SEQUENCE [LARGE SCALE GENOMIC DNA]</scope>
    <source>
        <strain evidence="3 4">Spb1</strain>
    </source>
</reference>
<dbReference type="EMBL" id="CP036299">
    <property type="protein sequence ID" value="QDV31038.1"/>
    <property type="molecule type" value="Genomic_DNA"/>
</dbReference>
<gene>
    <name evidence="3" type="ORF">Spb1_29750</name>
</gene>
<feature type="region of interest" description="Disordered" evidence="1">
    <location>
        <begin position="339"/>
        <end position="452"/>
    </location>
</feature>
<feature type="compositionally biased region" description="Low complexity" evidence="1">
    <location>
        <begin position="348"/>
        <end position="377"/>
    </location>
</feature>
<sequence length="909" mass="99056">MAGSPFDVFRRNQKTFMVAVTCMAMFSFIFFDQSTMGSGELPITLAVALMALICGGGMWFVGAQRGKGTEYGLGGAAVGAICALIGLTTVRGDVPMVTTTLRSYTESDLLTARRNRMIAEQFVQTVVDPVYRQKNASEFENGYFGSLDPADLVLKDVFLAEAKQQNIVLDDAAVDRFIRRITDEKLSAEDFRKVIRRLNIDESRLFEVIKSELTANLAARLLRPPVARQGVVTTLTPTPDQYWTEFEKLNLKEELRVAALPVVAFVGELPEPTNAELTAFFNKYKDKFPTPTGTPGFMQPPKVSLGSLAADFEVFENEVVRPTEDELRLYYEQNKPRFRARNLPDDMPSTGTAPADGTAPAADAASALNPANSSKPATEGAPVEKPAATPESPAPEKKPETKTEPAKESPAPAGTTELTPPSPTAPSPAESAAPAPATPAAPEIKPSPEPDPLAAVMQESVAAPVVQEGNSAPSSTPEAAPATTPAKPDAPAKSEATPAQPATPEQPPATETATPPATNDPSTSPLMIDPTLPAGTVLDNLPGTVAKDAIQPFEDVRNQIEEMILKERAFAAMRAAISNASSEIETTLRLYPTPVEGDKVDEAKRTSAMAEIATKVKEIAGKHKLKYEETSHLSEMELRAKTAGHIGVALETTLDRNPNQQPVPVHTAAFKIDPFRSRFAEDRLVNRDFIYWVIERKPSRVPELSDGPVKDMVVEAWKREKARELAEKRASELVKLAKESNKPLVDLVKDQTITGKPESPVITLRDTNAFSWMTVDSSNPQMSFFKAFLRPALSNVTGVTGAGNDFMKTVFQDLQPGQVGAALNQDRSIIYLVEVTKRAGLPDSGLTSLEELRSEYLATSFIPEKSPFNLPTTYQYLTEGQSMELQQRWFDELRTRFDVKDGEVEFIEE</sequence>
<evidence type="ECO:0000256" key="2">
    <source>
        <dbReference type="SAM" id="Phobius"/>
    </source>
</evidence>
<dbReference type="SUPFAM" id="SSF109998">
    <property type="entry name" value="Triger factor/SurA peptide-binding domain-like"/>
    <property type="match status" value="1"/>
</dbReference>
<organism evidence="3 4">
    <name type="scientific">Planctopirus ephydatiae</name>
    <dbReference type="NCBI Taxonomy" id="2528019"/>
    <lineage>
        <taxon>Bacteria</taxon>
        <taxon>Pseudomonadati</taxon>
        <taxon>Planctomycetota</taxon>
        <taxon>Planctomycetia</taxon>
        <taxon>Planctomycetales</taxon>
        <taxon>Planctomycetaceae</taxon>
        <taxon>Planctopirus</taxon>
    </lineage>
</organism>
<dbReference type="OrthoDB" id="225509at2"/>
<dbReference type="RefSeq" id="WP_145301324.1">
    <property type="nucleotide sequence ID" value="NZ_CP036299.1"/>
</dbReference>
<dbReference type="KEGG" id="peh:Spb1_29750"/>
<evidence type="ECO:0000313" key="3">
    <source>
        <dbReference type="EMBL" id="QDV31038.1"/>
    </source>
</evidence>
<name>A0A518GR07_9PLAN</name>
<feature type="region of interest" description="Disordered" evidence="1">
    <location>
        <begin position="466"/>
        <end position="531"/>
    </location>
</feature>
<proteinExistence type="predicted"/>
<evidence type="ECO:0008006" key="5">
    <source>
        <dbReference type="Google" id="ProtNLM"/>
    </source>
</evidence>
<feature type="transmembrane region" description="Helical" evidence="2">
    <location>
        <begin position="15"/>
        <end position="31"/>
    </location>
</feature>
<evidence type="ECO:0000256" key="1">
    <source>
        <dbReference type="SAM" id="MobiDB-lite"/>
    </source>
</evidence>
<keyword evidence="2" id="KW-1133">Transmembrane helix</keyword>
<keyword evidence="2" id="KW-0812">Transmembrane</keyword>
<evidence type="ECO:0000313" key="4">
    <source>
        <dbReference type="Proteomes" id="UP000315349"/>
    </source>
</evidence>
<feature type="compositionally biased region" description="Low complexity" evidence="1">
    <location>
        <begin position="471"/>
        <end position="517"/>
    </location>
</feature>
<accession>A0A518GR07</accession>
<feature type="compositionally biased region" description="Low complexity" evidence="1">
    <location>
        <begin position="427"/>
        <end position="443"/>
    </location>
</feature>